<dbReference type="Gene3D" id="3.40.190.10">
    <property type="entry name" value="Periplasmic binding protein-like II"/>
    <property type="match status" value="2"/>
</dbReference>
<dbReference type="Proteomes" id="UP000045782">
    <property type="component" value="Unassembled WGS sequence"/>
</dbReference>
<keyword evidence="5" id="KW-0574">Periplasm</keyword>
<dbReference type="GO" id="GO:0042597">
    <property type="term" value="C:periplasmic space"/>
    <property type="evidence" value="ECO:0007669"/>
    <property type="project" value="UniProtKB-SubCell"/>
</dbReference>
<evidence type="ECO:0000313" key="7">
    <source>
        <dbReference type="EMBL" id="CPV48932.1"/>
    </source>
</evidence>
<dbReference type="RefSeq" id="WP_005063988.1">
    <property type="nucleotide sequence ID" value="NZ_AP022621.1"/>
</dbReference>
<dbReference type="SUPFAM" id="SSF53850">
    <property type="entry name" value="Periplasmic binding protein-like II"/>
    <property type="match status" value="1"/>
</dbReference>
<feature type="transmembrane region" description="Helical" evidence="6">
    <location>
        <begin position="24"/>
        <end position="42"/>
    </location>
</feature>
<protein>
    <submittedName>
        <fullName evidence="7">Sulfate ABC transporter, periplasmic protein</fullName>
    </submittedName>
</protein>
<evidence type="ECO:0000256" key="1">
    <source>
        <dbReference type="ARBA" id="ARBA00004418"/>
    </source>
</evidence>
<evidence type="ECO:0000256" key="3">
    <source>
        <dbReference type="ARBA" id="ARBA00022448"/>
    </source>
</evidence>
<dbReference type="AlphaFoldDB" id="A0A0U1A1C7"/>
<evidence type="ECO:0000256" key="6">
    <source>
        <dbReference type="SAM" id="Phobius"/>
    </source>
</evidence>
<reference evidence="7 8" key="1">
    <citation type="submission" date="2015-03" db="EMBL/GenBank/DDBJ databases">
        <authorList>
            <person name="Murphy D."/>
        </authorList>
    </citation>
    <scope>NUCLEOTIDE SEQUENCE [LARGE SCALE GENOMIC DNA]</scope>
    <source>
        <strain evidence="7 8">PAP088</strain>
    </source>
</reference>
<dbReference type="Pfam" id="PF13531">
    <property type="entry name" value="SBP_bac_11"/>
    <property type="match status" value="1"/>
</dbReference>
<accession>A0A0U1A1C7</accession>
<dbReference type="PANTHER" id="PTHR30368:SF2">
    <property type="entry name" value="SULFATE-BINDING PROTEIN"/>
    <property type="match status" value="1"/>
</dbReference>
<gene>
    <name evidence="7" type="primary">sbp_1</name>
    <name evidence="7" type="ORF">ERS075579_02056</name>
</gene>
<dbReference type="InterPro" id="IPR005669">
    <property type="entry name" value="Thiosulph/SO4-bd"/>
</dbReference>
<keyword evidence="6" id="KW-0812">Transmembrane</keyword>
<proteinExistence type="inferred from homology"/>
<dbReference type="GO" id="GO:0140104">
    <property type="term" value="F:molecular carrier activity"/>
    <property type="evidence" value="ECO:0007669"/>
    <property type="project" value="InterPro"/>
</dbReference>
<comment type="subcellular location">
    <subcellularLocation>
        <location evidence="1">Periplasm</location>
    </subcellularLocation>
</comment>
<keyword evidence="3" id="KW-0813">Transport</keyword>
<dbReference type="CDD" id="cd01005">
    <property type="entry name" value="PBP2_CysP"/>
    <property type="match status" value="1"/>
</dbReference>
<evidence type="ECO:0000256" key="2">
    <source>
        <dbReference type="ARBA" id="ARBA00006099"/>
    </source>
</evidence>
<keyword evidence="4" id="KW-0732">Signal</keyword>
<dbReference type="PANTHER" id="PTHR30368">
    <property type="entry name" value="SULFATE-BINDING PROTEIN"/>
    <property type="match status" value="1"/>
</dbReference>
<dbReference type="EMBL" id="CSWP01000003">
    <property type="protein sequence ID" value="CPV48932.1"/>
    <property type="molecule type" value="Genomic_DNA"/>
</dbReference>
<sequence>MPADEDHQDAPPVEWRALLRQLPLLNILGVVAVLVAATLVVVKNLPDHSTDQLLNVSYDPTRELYNVVDGTFTKQYKDKTGKTIEIKRTNGGSARQARSVLDGSQRADVVSLASVSDVDTLSLRGLIAPNWRQRLPNNSVPYTSTIVFVVRKGNPRGIHDWPDLIKENISVITPNPRTSGNGQLSVLAAWGSVVTRGGTETDARAFLTALFRNVAALDSGARGATNTFSVQRLGDVHLTWENEAINEVDANKGELEIVYPPVSIRAEPAVAWVDANLSDPKRAAIARAYLEYLFTDEAQEVAAQHGYRPFKPEILARHSNTLPAIAQFPITAIASSWDDARQKFFSDNGIYETIPRNTDRGTTTFASDRQGR</sequence>
<evidence type="ECO:0000313" key="8">
    <source>
        <dbReference type="Proteomes" id="UP000045782"/>
    </source>
</evidence>
<comment type="similarity">
    <text evidence="2">Belongs to the prokaryotic sulfate-binding protein family.</text>
</comment>
<dbReference type="NCBIfam" id="NF008022">
    <property type="entry name" value="PRK10752.1"/>
    <property type="match status" value="1"/>
</dbReference>
<dbReference type="GO" id="GO:1902358">
    <property type="term" value="P:sulfate transmembrane transport"/>
    <property type="evidence" value="ECO:0007669"/>
    <property type="project" value="InterPro"/>
</dbReference>
<dbReference type="NCBIfam" id="TIGR00971">
    <property type="entry name" value="3a0106s03"/>
    <property type="match status" value="1"/>
</dbReference>
<name>A0A0U1A1C7_9MYCO</name>
<keyword evidence="6" id="KW-0472">Membrane</keyword>
<organism evidence="7 8">
    <name type="scientific">Mycobacteroides abscessus</name>
    <dbReference type="NCBI Taxonomy" id="36809"/>
    <lineage>
        <taxon>Bacteria</taxon>
        <taxon>Bacillati</taxon>
        <taxon>Actinomycetota</taxon>
        <taxon>Actinomycetes</taxon>
        <taxon>Mycobacteriales</taxon>
        <taxon>Mycobacteriaceae</taxon>
        <taxon>Mycobacteroides</taxon>
    </lineage>
</organism>
<keyword evidence="6" id="KW-1133">Transmembrane helix</keyword>
<evidence type="ECO:0000256" key="5">
    <source>
        <dbReference type="ARBA" id="ARBA00022764"/>
    </source>
</evidence>
<evidence type="ECO:0000256" key="4">
    <source>
        <dbReference type="ARBA" id="ARBA00022729"/>
    </source>
</evidence>